<name>A0A6P1ZIA5_9BACT</name>
<dbReference type="Gene3D" id="3.40.50.1240">
    <property type="entry name" value="Phosphoglycerate mutase-like"/>
    <property type="match status" value="1"/>
</dbReference>
<protein>
    <submittedName>
        <fullName evidence="2">Histidine phosphatase family protein</fullName>
    </submittedName>
</protein>
<dbReference type="EMBL" id="CP039543">
    <property type="protein sequence ID" value="QJT07876.1"/>
    <property type="molecule type" value="Genomic_DNA"/>
</dbReference>
<dbReference type="InterPro" id="IPR029033">
    <property type="entry name" value="His_PPase_superfam"/>
</dbReference>
<dbReference type="Proteomes" id="UP000434052">
    <property type="component" value="Unassembled WGS sequence"/>
</dbReference>
<dbReference type="CDD" id="cd07040">
    <property type="entry name" value="HP"/>
    <property type="match status" value="1"/>
</dbReference>
<keyword evidence="4" id="KW-1185">Reference proteome</keyword>
<gene>
    <name evidence="2" type="ORF">DQK91_11975</name>
    <name evidence="1" type="ORF">E8L03_02570</name>
</gene>
<dbReference type="SUPFAM" id="SSF53254">
    <property type="entry name" value="Phosphoglycerate mutase-like"/>
    <property type="match status" value="1"/>
</dbReference>
<organism evidence="2 3">
    <name type="scientific">Oceanidesulfovibrio marinus</name>
    <dbReference type="NCBI Taxonomy" id="370038"/>
    <lineage>
        <taxon>Bacteria</taxon>
        <taxon>Pseudomonadati</taxon>
        <taxon>Thermodesulfobacteriota</taxon>
        <taxon>Desulfovibrionia</taxon>
        <taxon>Desulfovibrionales</taxon>
        <taxon>Desulfovibrionaceae</taxon>
        <taxon>Oceanidesulfovibrio</taxon>
    </lineage>
</organism>
<dbReference type="AlphaFoldDB" id="A0A6P1ZIA5"/>
<proteinExistence type="predicted"/>
<evidence type="ECO:0000313" key="2">
    <source>
        <dbReference type="EMBL" id="TVM33376.1"/>
    </source>
</evidence>
<reference evidence="2 3" key="1">
    <citation type="submission" date="2018-06" db="EMBL/GenBank/DDBJ databases">
        <title>Complete genome of Desulfovibrio marinus P48SEP.</title>
        <authorList>
            <person name="Crispim J.S."/>
            <person name="Vidigal P.M.P."/>
            <person name="Silva L.C.F."/>
            <person name="Araujo L.C."/>
            <person name="Laguardia C.N."/>
            <person name="Dias R.S."/>
            <person name="Sousa M.P."/>
            <person name="Paula S.O."/>
            <person name="Silva C."/>
        </authorList>
    </citation>
    <scope>NUCLEOTIDE SEQUENCE [LARGE SCALE GENOMIC DNA]</scope>
    <source>
        <strain evidence="2 3">P48SEP</strain>
    </source>
</reference>
<evidence type="ECO:0000313" key="4">
    <source>
        <dbReference type="Proteomes" id="UP000503251"/>
    </source>
</evidence>
<reference evidence="1 4" key="2">
    <citation type="submission" date="2019-04" db="EMBL/GenBank/DDBJ databases">
        <title>Isolation and culture of sulfate reducing bacteria from the cold seep of the South China Sea.</title>
        <authorList>
            <person name="Sun C."/>
            <person name="Liu R."/>
        </authorList>
    </citation>
    <scope>NUCLEOTIDE SEQUENCE [LARGE SCALE GENOMIC DNA]</scope>
    <source>
        <strain evidence="1 4">CS1</strain>
    </source>
</reference>
<evidence type="ECO:0000313" key="3">
    <source>
        <dbReference type="Proteomes" id="UP000434052"/>
    </source>
</evidence>
<dbReference type="Proteomes" id="UP000503251">
    <property type="component" value="Chromosome"/>
</dbReference>
<dbReference type="EMBL" id="QMIF01000007">
    <property type="protein sequence ID" value="TVM33376.1"/>
    <property type="molecule type" value="Genomic_DNA"/>
</dbReference>
<dbReference type="OrthoDB" id="9810154at2"/>
<evidence type="ECO:0000313" key="1">
    <source>
        <dbReference type="EMBL" id="QJT07876.1"/>
    </source>
</evidence>
<accession>A0A6P1ZIA5</accession>
<sequence length="223" mass="23835">MRCRRAASAPLLRMTVACRPLPVRPSCRPPPSSARCTNDPSRVYFGSLSPMLTNAPKEEAMLIYLMQHGTAFPKEVNPEQPLSPVGAEQVESSARAMRALGCKPELIIASPKLRSRQTAVRVAAAMGIAENEIMVSEAVKATANSYVTLEFLAGLPHAESVFIAGHLPNLERLAALLIAPDAKANVTFQNGGLTCIDAARLENGQGTLLFHITPKQLRAIAGA</sequence>